<proteinExistence type="predicted"/>
<dbReference type="GO" id="GO:0008579">
    <property type="term" value="F:JUN kinase phosphatase activity"/>
    <property type="evidence" value="ECO:0007669"/>
    <property type="project" value="TreeGrafter"/>
</dbReference>
<keyword evidence="5" id="KW-1185">Reference proteome</keyword>
<dbReference type="AlphaFoldDB" id="L1K316"/>
<feature type="non-terminal residue" evidence="3">
    <location>
        <position position="1"/>
    </location>
</feature>
<evidence type="ECO:0000259" key="1">
    <source>
        <dbReference type="PROSITE" id="PS50054"/>
    </source>
</evidence>
<accession>L1K316</accession>
<dbReference type="PROSITE" id="PS50056">
    <property type="entry name" value="TYR_PHOSPHATASE_2"/>
    <property type="match status" value="1"/>
</dbReference>
<dbReference type="PANTHER" id="PTHR46377:SF5">
    <property type="entry name" value="DUAL SPECIFICITY PHOSPHATASE"/>
    <property type="match status" value="1"/>
</dbReference>
<dbReference type="OMA" id="EMANDFI"/>
<dbReference type="PANTHER" id="PTHR46377">
    <property type="entry name" value="DUAL SPECIFICITY PROTEIN PHOSPHATASE 19"/>
    <property type="match status" value="1"/>
</dbReference>
<feature type="domain" description="Tyrosine-protein phosphatase" evidence="1">
    <location>
        <begin position="34"/>
        <end position="174"/>
    </location>
</feature>
<protein>
    <submittedName>
        <fullName evidence="3 4">Uncharacterized protein</fullName>
    </submittedName>
</protein>
<dbReference type="eggNOG" id="KOG1716">
    <property type="taxonomic scope" value="Eukaryota"/>
</dbReference>
<feature type="domain" description="Tyrosine specific protein phosphatases" evidence="2">
    <location>
        <begin position="92"/>
        <end position="153"/>
    </location>
</feature>
<dbReference type="STRING" id="905079.L1K316"/>
<dbReference type="InterPro" id="IPR020422">
    <property type="entry name" value="TYR_PHOSPHATASE_DUAL_dom"/>
</dbReference>
<dbReference type="GO" id="GO:0005737">
    <property type="term" value="C:cytoplasm"/>
    <property type="evidence" value="ECO:0007669"/>
    <property type="project" value="TreeGrafter"/>
</dbReference>
<dbReference type="InterPro" id="IPR000340">
    <property type="entry name" value="Dual-sp_phosphatase_cat-dom"/>
</dbReference>
<dbReference type="InterPro" id="IPR029021">
    <property type="entry name" value="Prot-tyrosine_phosphatase-like"/>
</dbReference>
<sequence length="176" mass="19404">MEAEVESGRDNRDNKTGRLLRSLAVSRFCLEDSVPVLVKHNVFIGSIGSVKNPSALKQLGITHVLVLCSEKFLKDPEISYQVVNDIEDSANANLFQRLPSLCEHIEASAKKGGILVSCFQGKSRSAAVITAYLMQRDGLSLEQALELVRAARPRAQPNLGFIADLRRWGKTLEEGR</sequence>
<reference evidence="3 5" key="1">
    <citation type="journal article" date="2012" name="Nature">
        <title>Algal genomes reveal evolutionary mosaicism and the fate of nucleomorphs.</title>
        <authorList>
            <consortium name="DOE Joint Genome Institute"/>
            <person name="Curtis B.A."/>
            <person name="Tanifuji G."/>
            <person name="Burki F."/>
            <person name="Gruber A."/>
            <person name="Irimia M."/>
            <person name="Maruyama S."/>
            <person name="Arias M.C."/>
            <person name="Ball S.G."/>
            <person name="Gile G.H."/>
            <person name="Hirakawa Y."/>
            <person name="Hopkins J.F."/>
            <person name="Kuo A."/>
            <person name="Rensing S.A."/>
            <person name="Schmutz J."/>
            <person name="Symeonidi A."/>
            <person name="Elias M."/>
            <person name="Eveleigh R.J."/>
            <person name="Herman E.K."/>
            <person name="Klute M.J."/>
            <person name="Nakayama T."/>
            <person name="Obornik M."/>
            <person name="Reyes-Prieto A."/>
            <person name="Armbrust E.V."/>
            <person name="Aves S.J."/>
            <person name="Beiko R.G."/>
            <person name="Coutinho P."/>
            <person name="Dacks J.B."/>
            <person name="Durnford D.G."/>
            <person name="Fast N.M."/>
            <person name="Green B.R."/>
            <person name="Grisdale C.J."/>
            <person name="Hempel F."/>
            <person name="Henrissat B."/>
            <person name="Hoppner M.P."/>
            <person name="Ishida K."/>
            <person name="Kim E."/>
            <person name="Koreny L."/>
            <person name="Kroth P.G."/>
            <person name="Liu Y."/>
            <person name="Malik S.B."/>
            <person name="Maier U.G."/>
            <person name="McRose D."/>
            <person name="Mock T."/>
            <person name="Neilson J.A."/>
            <person name="Onodera N.T."/>
            <person name="Poole A.M."/>
            <person name="Pritham E.J."/>
            <person name="Richards T.A."/>
            <person name="Rocap G."/>
            <person name="Roy S.W."/>
            <person name="Sarai C."/>
            <person name="Schaack S."/>
            <person name="Shirato S."/>
            <person name="Slamovits C.H."/>
            <person name="Spencer D.F."/>
            <person name="Suzuki S."/>
            <person name="Worden A.Z."/>
            <person name="Zauner S."/>
            <person name="Barry K."/>
            <person name="Bell C."/>
            <person name="Bharti A.K."/>
            <person name="Crow J.A."/>
            <person name="Grimwood J."/>
            <person name="Kramer R."/>
            <person name="Lindquist E."/>
            <person name="Lucas S."/>
            <person name="Salamov A."/>
            <person name="McFadden G.I."/>
            <person name="Lane C.E."/>
            <person name="Keeling P.J."/>
            <person name="Gray M.W."/>
            <person name="Grigoriev I.V."/>
            <person name="Archibald J.M."/>
        </authorList>
    </citation>
    <scope>NUCLEOTIDE SEQUENCE</scope>
    <source>
        <strain evidence="3 5">CCMP2712</strain>
    </source>
</reference>
<dbReference type="HOGENOM" id="CLU_027074_11_5_1"/>
<dbReference type="OrthoDB" id="10252009at2759"/>
<dbReference type="PaxDb" id="55529-EKX54758"/>
<dbReference type="Proteomes" id="UP000011087">
    <property type="component" value="Unassembled WGS sequence"/>
</dbReference>
<dbReference type="CDD" id="cd14498">
    <property type="entry name" value="DSP"/>
    <property type="match status" value="1"/>
</dbReference>
<evidence type="ECO:0000313" key="3">
    <source>
        <dbReference type="EMBL" id="EKX54758.1"/>
    </source>
</evidence>
<gene>
    <name evidence="3" type="ORF">GUITHDRAFT_149854</name>
</gene>
<dbReference type="RefSeq" id="XP_005841738.1">
    <property type="nucleotide sequence ID" value="XM_005841681.1"/>
</dbReference>
<dbReference type="InterPro" id="IPR000387">
    <property type="entry name" value="Tyr_Pase_dom"/>
</dbReference>
<reference evidence="4" key="3">
    <citation type="submission" date="2016-03" db="UniProtKB">
        <authorList>
            <consortium name="EnsemblProtists"/>
        </authorList>
    </citation>
    <scope>IDENTIFICATION</scope>
</reference>
<evidence type="ECO:0000259" key="2">
    <source>
        <dbReference type="PROSITE" id="PS50056"/>
    </source>
</evidence>
<organism evidence="3">
    <name type="scientific">Guillardia theta (strain CCMP2712)</name>
    <name type="common">Cryptophyte</name>
    <dbReference type="NCBI Taxonomy" id="905079"/>
    <lineage>
        <taxon>Eukaryota</taxon>
        <taxon>Cryptophyceae</taxon>
        <taxon>Pyrenomonadales</taxon>
        <taxon>Geminigeraceae</taxon>
        <taxon>Guillardia</taxon>
    </lineage>
</organism>
<evidence type="ECO:0000313" key="5">
    <source>
        <dbReference type="Proteomes" id="UP000011087"/>
    </source>
</evidence>
<dbReference type="Pfam" id="PF00782">
    <property type="entry name" value="DSPc"/>
    <property type="match status" value="1"/>
</dbReference>
<dbReference type="EnsemblProtists" id="EKX54758">
    <property type="protein sequence ID" value="EKX54758"/>
    <property type="gene ID" value="GUITHDRAFT_149854"/>
</dbReference>
<dbReference type="PROSITE" id="PS50054">
    <property type="entry name" value="TYR_PHOSPHATASE_DUAL"/>
    <property type="match status" value="1"/>
</dbReference>
<reference evidence="5" key="2">
    <citation type="submission" date="2012-11" db="EMBL/GenBank/DDBJ databases">
        <authorList>
            <person name="Kuo A."/>
            <person name="Curtis B.A."/>
            <person name="Tanifuji G."/>
            <person name="Burki F."/>
            <person name="Gruber A."/>
            <person name="Irimia M."/>
            <person name="Maruyama S."/>
            <person name="Arias M.C."/>
            <person name="Ball S.G."/>
            <person name="Gile G.H."/>
            <person name="Hirakawa Y."/>
            <person name="Hopkins J.F."/>
            <person name="Rensing S.A."/>
            <person name="Schmutz J."/>
            <person name="Symeonidi A."/>
            <person name="Elias M."/>
            <person name="Eveleigh R.J."/>
            <person name="Herman E.K."/>
            <person name="Klute M.J."/>
            <person name="Nakayama T."/>
            <person name="Obornik M."/>
            <person name="Reyes-Prieto A."/>
            <person name="Armbrust E.V."/>
            <person name="Aves S.J."/>
            <person name="Beiko R.G."/>
            <person name="Coutinho P."/>
            <person name="Dacks J.B."/>
            <person name="Durnford D.G."/>
            <person name="Fast N.M."/>
            <person name="Green B.R."/>
            <person name="Grisdale C."/>
            <person name="Hempe F."/>
            <person name="Henrissat B."/>
            <person name="Hoppner M.P."/>
            <person name="Ishida K.-I."/>
            <person name="Kim E."/>
            <person name="Koreny L."/>
            <person name="Kroth P.G."/>
            <person name="Liu Y."/>
            <person name="Malik S.-B."/>
            <person name="Maier U.G."/>
            <person name="McRose D."/>
            <person name="Mock T."/>
            <person name="Neilson J.A."/>
            <person name="Onodera N.T."/>
            <person name="Poole A.M."/>
            <person name="Pritham E.J."/>
            <person name="Richards T.A."/>
            <person name="Rocap G."/>
            <person name="Roy S.W."/>
            <person name="Sarai C."/>
            <person name="Schaack S."/>
            <person name="Shirato S."/>
            <person name="Slamovits C.H."/>
            <person name="Spencer D.F."/>
            <person name="Suzuki S."/>
            <person name="Worden A.Z."/>
            <person name="Zauner S."/>
            <person name="Barry K."/>
            <person name="Bell C."/>
            <person name="Bharti A.K."/>
            <person name="Crow J.A."/>
            <person name="Grimwood J."/>
            <person name="Kramer R."/>
            <person name="Lindquist E."/>
            <person name="Lucas S."/>
            <person name="Salamov A."/>
            <person name="McFadden G.I."/>
            <person name="Lane C.E."/>
            <person name="Keeling P.J."/>
            <person name="Gray M.W."/>
            <person name="Grigoriev I.V."/>
            <person name="Archibald J.M."/>
        </authorList>
    </citation>
    <scope>NUCLEOTIDE SEQUENCE</scope>
    <source>
        <strain evidence="5">CCMP2712</strain>
    </source>
</reference>
<dbReference type="GeneID" id="17311793"/>
<dbReference type="Gene3D" id="3.90.190.10">
    <property type="entry name" value="Protein tyrosine phosphatase superfamily"/>
    <property type="match status" value="1"/>
</dbReference>
<dbReference type="KEGG" id="gtt:GUITHDRAFT_149854"/>
<dbReference type="SUPFAM" id="SSF52799">
    <property type="entry name" value="(Phosphotyrosine protein) phosphatases II"/>
    <property type="match status" value="1"/>
</dbReference>
<name>L1K316_GUITC</name>
<dbReference type="SMART" id="SM00195">
    <property type="entry name" value="DSPc"/>
    <property type="match status" value="1"/>
</dbReference>
<evidence type="ECO:0000313" key="4">
    <source>
        <dbReference type="EnsemblProtists" id="EKX54758"/>
    </source>
</evidence>
<dbReference type="EMBL" id="JH992966">
    <property type="protein sequence ID" value="EKX54758.1"/>
    <property type="molecule type" value="Genomic_DNA"/>
</dbReference>